<accession>A0A1G2H5X1</accession>
<evidence type="ECO:0000256" key="1">
    <source>
        <dbReference type="SAM" id="Phobius"/>
    </source>
</evidence>
<sequence length="244" mass="27079">MKPFANHLVSFFIVLAVVFMGAVYLMKQIKDNGSNDISSFDECVSAGYASTDSFPRKCEIPDGSVFEEVINDKAELIRVSNIATGQGISSPLEIYGEARGFWYFEASFPIRLLDENGKEIAVTNAEARGEWMTEEFVPFSAVLEFENPETNLGTLVLKRDNPSDLSENEDEISIPVIFEKPTVRNNCVITGCSSQICSDSEGITTCEYSPRYGCYKTAICERQENGECGWTETDELIQCLSSAQ</sequence>
<dbReference type="AlphaFoldDB" id="A0A1G2H5X1"/>
<dbReference type="Proteomes" id="UP000177932">
    <property type="component" value="Unassembled WGS sequence"/>
</dbReference>
<feature type="transmembrane region" description="Helical" evidence="1">
    <location>
        <begin position="6"/>
        <end position="26"/>
    </location>
</feature>
<evidence type="ECO:0000313" key="3">
    <source>
        <dbReference type="EMBL" id="OGZ57611.1"/>
    </source>
</evidence>
<keyword evidence="1" id="KW-0472">Membrane</keyword>
<evidence type="ECO:0000259" key="2">
    <source>
        <dbReference type="Pfam" id="PF10648"/>
    </source>
</evidence>
<dbReference type="Pfam" id="PF10648">
    <property type="entry name" value="Gmad2"/>
    <property type="match status" value="1"/>
</dbReference>
<gene>
    <name evidence="3" type="ORF">A2827_03895</name>
</gene>
<dbReference type="STRING" id="1802158.A2827_03895"/>
<reference evidence="3 4" key="1">
    <citation type="journal article" date="2016" name="Nat. Commun.">
        <title>Thousands of microbial genomes shed light on interconnected biogeochemical processes in an aquifer system.</title>
        <authorList>
            <person name="Anantharaman K."/>
            <person name="Brown C.T."/>
            <person name="Hug L.A."/>
            <person name="Sharon I."/>
            <person name="Castelle C.J."/>
            <person name="Probst A.J."/>
            <person name="Thomas B.C."/>
            <person name="Singh A."/>
            <person name="Wilkins M.J."/>
            <person name="Karaoz U."/>
            <person name="Brodie E.L."/>
            <person name="Williams K.H."/>
            <person name="Hubbard S.S."/>
            <person name="Banfield J.F."/>
        </authorList>
    </citation>
    <scope>NUCLEOTIDE SEQUENCE [LARGE SCALE GENOMIC DNA]</scope>
</reference>
<keyword evidence="1" id="KW-0812">Transmembrane</keyword>
<evidence type="ECO:0000313" key="4">
    <source>
        <dbReference type="Proteomes" id="UP000177932"/>
    </source>
</evidence>
<keyword evidence="1" id="KW-1133">Transmembrane helix</keyword>
<dbReference type="InterPro" id="IPR018911">
    <property type="entry name" value="Gmad2_Ig-like_dom"/>
</dbReference>
<comment type="caution">
    <text evidence="3">The sequence shown here is derived from an EMBL/GenBank/DDBJ whole genome shotgun (WGS) entry which is preliminary data.</text>
</comment>
<proteinExistence type="predicted"/>
<feature type="domain" description="Bacterial spore germination immunoglobulin-like" evidence="2">
    <location>
        <begin position="77"/>
        <end position="164"/>
    </location>
</feature>
<protein>
    <recommendedName>
        <fullName evidence="2">Bacterial spore germination immunoglobulin-like domain-containing protein</fullName>
    </recommendedName>
</protein>
<name>A0A1G2H5X1_9BACT</name>
<dbReference type="EMBL" id="MHOD01000026">
    <property type="protein sequence ID" value="OGZ57611.1"/>
    <property type="molecule type" value="Genomic_DNA"/>
</dbReference>
<organism evidence="3 4">
    <name type="scientific">Candidatus Spechtbacteria bacterium RIFCSPHIGHO2_01_FULL_43_30</name>
    <dbReference type="NCBI Taxonomy" id="1802158"/>
    <lineage>
        <taxon>Bacteria</taxon>
        <taxon>Candidatus Spechtiibacteriota</taxon>
    </lineage>
</organism>